<evidence type="ECO:0000313" key="1">
    <source>
        <dbReference type="EMBL" id="EDW17607.2"/>
    </source>
</evidence>
<sequence>MERELVALEMVGIGGGGIGGGDIKGGGIGGGGIGGGGIGGGSVVETCPRPSPEAVRCLKQWACQEVLRVDLRCLLNINRHSLLGNLVKVPGITGGTAGGHGAHGAHGGGILSGLLTG</sequence>
<dbReference type="OrthoDB" id="7872665at2759"/>
<dbReference type="AlphaFoldDB" id="B4KXT5"/>
<dbReference type="eggNOG" id="ENOG502R2P9">
    <property type="taxonomic scope" value="Eukaryota"/>
</dbReference>
<accession>B4KXT5</accession>
<protein>
    <submittedName>
        <fullName evidence="1">Uncharacterized protein</fullName>
    </submittedName>
</protein>
<gene>
    <name evidence="1" type="primary">Dmoj\GI12549</name>
    <name evidence="1" type="ORF">Dmoj_GI12549</name>
</gene>
<reference evidence="1 2" key="1">
    <citation type="journal article" date="2007" name="Nature">
        <title>Evolution of genes and genomes on the Drosophila phylogeny.</title>
        <authorList>
            <consortium name="Drosophila 12 Genomes Consortium"/>
            <person name="Clark A.G."/>
            <person name="Eisen M.B."/>
            <person name="Smith D.R."/>
            <person name="Bergman C.M."/>
            <person name="Oliver B."/>
            <person name="Markow T.A."/>
            <person name="Kaufman T.C."/>
            <person name="Kellis M."/>
            <person name="Gelbart W."/>
            <person name="Iyer V.N."/>
            <person name="Pollard D.A."/>
            <person name="Sackton T.B."/>
            <person name="Larracuente A.M."/>
            <person name="Singh N.D."/>
            <person name="Abad J.P."/>
            <person name="Abt D.N."/>
            <person name="Adryan B."/>
            <person name="Aguade M."/>
            <person name="Akashi H."/>
            <person name="Anderson W.W."/>
            <person name="Aquadro C.F."/>
            <person name="Ardell D.H."/>
            <person name="Arguello R."/>
            <person name="Artieri C.G."/>
            <person name="Barbash D.A."/>
            <person name="Barker D."/>
            <person name="Barsanti P."/>
            <person name="Batterham P."/>
            <person name="Batzoglou S."/>
            <person name="Begun D."/>
            <person name="Bhutkar A."/>
            <person name="Blanco E."/>
            <person name="Bosak S.A."/>
            <person name="Bradley R.K."/>
            <person name="Brand A.D."/>
            <person name="Brent M.R."/>
            <person name="Brooks A.N."/>
            <person name="Brown R.H."/>
            <person name="Butlin R.K."/>
            <person name="Caggese C."/>
            <person name="Calvi B.R."/>
            <person name="Bernardo de Carvalho A."/>
            <person name="Caspi A."/>
            <person name="Castrezana S."/>
            <person name="Celniker S.E."/>
            <person name="Chang J.L."/>
            <person name="Chapple C."/>
            <person name="Chatterji S."/>
            <person name="Chinwalla A."/>
            <person name="Civetta A."/>
            <person name="Clifton S.W."/>
            <person name="Comeron J.M."/>
            <person name="Costello J.C."/>
            <person name="Coyne J.A."/>
            <person name="Daub J."/>
            <person name="David R.G."/>
            <person name="Delcher A.L."/>
            <person name="Delehaunty K."/>
            <person name="Do C.B."/>
            <person name="Ebling H."/>
            <person name="Edwards K."/>
            <person name="Eickbush T."/>
            <person name="Evans J.D."/>
            <person name="Filipski A."/>
            <person name="Findeiss S."/>
            <person name="Freyhult E."/>
            <person name="Fulton L."/>
            <person name="Fulton R."/>
            <person name="Garcia A.C."/>
            <person name="Gardiner A."/>
            <person name="Garfield D.A."/>
            <person name="Garvin B.E."/>
            <person name="Gibson G."/>
            <person name="Gilbert D."/>
            <person name="Gnerre S."/>
            <person name="Godfrey J."/>
            <person name="Good R."/>
            <person name="Gotea V."/>
            <person name="Gravely B."/>
            <person name="Greenberg A.J."/>
            <person name="Griffiths-Jones S."/>
            <person name="Gross S."/>
            <person name="Guigo R."/>
            <person name="Gustafson E.A."/>
            <person name="Haerty W."/>
            <person name="Hahn M.W."/>
            <person name="Halligan D.L."/>
            <person name="Halpern A.L."/>
            <person name="Halter G.M."/>
            <person name="Han M.V."/>
            <person name="Heger A."/>
            <person name="Hillier L."/>
            <person name="Hinrichs A.S."/>
            <person name="Holmes I."/>
            <person name="Hoskins R.A."/>
            <person name="Hubisz M.J."/>
            <person name="Hultmark D."/>
            <person name="Huntley M.A."/>
            <person name="Jaffe D.B."/>
            <person name="Jagadeeshan S."/>
            <person name="Jeck W.R."/>
            <person name="Johnson J."/>
            <person name="Jones C.D."/>
            <person name="Jordan W.C."/>
            <person name="Karpen G.H."/>
            <person name="Kataoka E."/>
            <person name="Keightley P.D."/>
            <person name="Kheradpour P."/>
            <person name="Kirkness E.F."/>
            <person name="Koerich L.B."/>
            <person name="Kristiansen K."/>
            <person name="Kudrna D."/>
            <person name="Kulathinal R.J."/>
            <person name="Kumar S."/>
            <person name="Kwok R."/>
            <person name="Lander E."/>
            <person name="Langley C.H."/>
            <person name="Lapoint R."/>
            <person name="Lazzaro B.P."/>
            <person name="Lee S.J."/>
            <person name="Levesque L."/>
            <person name="Li R."/>
            <person name="Lin C.F."/>
            <person name="Lin M.F."/>
            <person name="Lindblad-Toh K."/>
            <person name="Llopart A."/>
            <person name="Long M."/>
            <person name="Low L."/>
            <person name="Lozovsky E."/>
            <person name="Lu J."/>
            <person name="Luo M."/>
            <person name="Machado C.A."/>
            <person name="Makalowski W."/>
            <person name="Marzo M."/>
            <person name="Matsuda M."/>
            <person name="Matzkin L."/>
            <person name="McAllister B."/>
            <person name="McBride C.S."/>
            <person name="McKernan B."/>
            <person name="McKernan K."/>
            <person name="Mendez-Lago M."/>
            <person name="Minx P."/>
            <person name="Mollenhauer M.U."/>
            <person name="Montooth K."/>
            <person name="Mount S.M."/>
            <person name="Mu X."/>
            <person name="Myers E."/>
            <person name="Negre B."/>
            <person name="Newfeld S."/>
            <person name="Nielsen R."/>
            <person name="Noor M.A."/>
            <person name="O'Grady P."/>
            <person name="Pachter L."/>
            <person name="Papaceit M."/>
            <person name="Parisi M.J."/>
            <person name="Parisi M."/>
            <person name="Parts L."/>
            <person name="Pedersen J.S."/>
            <person name="Pesole G."/>
            <person name="Phillippy A.M."/>
            <person name="Ponting C.P."/>
            <person name="Pop M."/>
            <person name="Porcelli D."/>
            <person name="Powell J.R."/>
            <person name="Prohaska S."/>
            <person name="Pruitt K."/>
            <person name="Puig M."/>
            <person name="Quesneville H."/>
            <person name="Ram K.R."/>
            <person name="Rand D."/>
            <person name="Rasmussen M.D."/>
            <person name="Reed L.K."/>
            <person name="Reenan R."/>
            <person name="Reily A."/>
            <person name="Remington K.A."/>
            <person name="Rieger T.T."/>
            <person name="Ritchie M.G."/>
            <person name="Robin C."/>
            <person name="Rogers Y.H."/>
            <person name="Rohde C."/>
            <person name="Rozas J."/>
            <person name="Rubenfield M.J."/>
            <person name="Ruiz A."/>
            <person name="Russo S."/>
            <person name="Salzberg S.L."/>
            <person name="Sanchez-Gracia A."/>
            <person name="Saranga D.J."/>
            <person name="Sato H."/>
            <person name="Schaeffer S.W."/>
            <person name="Schatz M.C."/>
            <person name="Schlenke T."/>
            <person name="Schwartz R."/>
            <person name="Segarra C."/>
            <person name="Singh R.S."/>
            <person name="Sirot L."/>
            <person name="Sirota M."/>
            <person name="Sisneros N.B."/>
            <person name="Smith C.D."/>
            <person name="Smith T.F."/>
            <person name="Spieth J."/>
            <person name="Stage D.E."/>
            <person name="Stark A."/>
            <person name="Stephan W."/>
            <person name="Strausberg R.L."/>
            <person name="Strempel S."/>
            <person name="Sturgill D."/>
            <person name="Sutton G."/>
            <person name="Sutton G.G."/>
            <person name="Tao W."/>
            <person name="Teichmann S."/>
            <person name="Tobari Y.N."/>
            <person name="Tomimura Y."/>
            <person name="Tsolas J.M."/>
            <person name="Valente V.L."/>
            <person name="Venter E."/>
            <person name="Venter J.C."/>
            <person name="Vicario S."/>
            <person name="Vieira F.G."/>
            <person name="Vilella A.J."/>
            <person name="Villasante A."/>
            <person name="Walenz B."/>
            <person name="Wang J."/>
            <person name="Wasserman M."/>
            <person name="Watts T."/>
            <person name="Wilson D."/>
            <person name="Wilson R.K."/>
            <person name="Wing R.A."/>
            <person name="Wolfner M.F."/>
            <person name="Wong A."/>
            <person name="Wong G.K."/>
            <person name="Wu C.I."/>
            <person name="Wu G."/>
            <person name="Yamamoto D."/>
            <person name="Yang H.P."/>
            <person name="Yang S.P."/>
            <person name="Yorke J.A."/>
            <person name="Yoshida K."/>
            <person name="Zdobnov E."/>
            <person name="Zhang P."/>
            <person name="Zhang Y."/>
            <person name="Zimin A.V."/>
            <person name="Baldwin J."/>
            <person name="Abdouelleil A."/>
            <person name="Abdulkadir J."/>
            <person name="Abebe A."/>
            <person name="Abera B."/>
            <person name="Abreu J."/>
            <person name="Acer S.C."/>
            <person name="Aftuck L."/>
            <person name="Alexander A."/>
            <person name="An P."/>
            <person name="Anderson E."/>
            <person name="Anderson S."/>
            <person name="Arachi H."/>
            <person name="Azer M."/>
            <person name="Bachantsang P."/>
            <person name="Barry A."/>
            <person name="Bayul T."/>
            <person name="Berlin A."/>
            <person name="Bessette D."/>
            <person name="Bloom T."/>
            <person name="Blye J."/>
            <person name="Boguslavskiy L."/>
            <person name="Bonnet C."/>
            <person name="Boukhgalter B."/>
            <person name="Bourzgui I."/>
            <person name="Brown A."/>
            <person name="Cahill P."/>
            <person name="Channer S."/>
            <person name="Cheshatsang Y."/>
            <person name="Chuda L."/>
            <person name="Citroen M."/>
            <person name="Collymore A."/>
            <person name="Cooke P."/>
            <person name="Costello M."/>
            <person name="D'Aco K."/>
            <person name="Daza R."/>
            <person name="De Haan G."/>
            <person name="DeGray S."/>
            <person name="DeMaso C."/>
            <person name="Dhargay N."/>
            <person name="Dooley K."/>
            <person name="Dooley E."/>
            <person name="Doricent M."/>
            <person name="Dorje P."/>
            <person name="Dorjee K."/>
            <person name="Dupes A."/>
            <person name="Elong R."/>
            <person name="Falk J."/>
            <person name="Farina A."/>
            <person name="Faro S."/>
            <person name="Ferguson D."/>
            <person name="Fisher S."/>
            <person name="Foley C.D."/>
            <person name="Franke A."/>
            <person name="Friedrich D."/>
            <person name="Gadbois L."/>
            <person name="Gearin G."/>
            <person name="Gearin C.R."/>
            <person name="Giannoukos G."/>
            <person name="Goode T."/>
            <person name="Graham J."/>
            <person name="Grandbois E."/>
            <person name="Grewal S."/>
            <person name="Gyaltsen K."/>
            <person name="Hafez N."/>
            <person name="Hagos B."/>
            <person name="Hall J."/>
            <person name="Henson C."/>
            <person name="Hollinger A."/>
            <person name="Honan T."/>
            <person name="Huard M.D."/>
            <person name="Hughes L."/>
            <person name="Hurhula B."/>
            <person name="Husby M.E."/>
            <person name="Kamat A."/>
            <person name="Kanga B."/>
            <person name="Kashin S."/>
            <person name="Khazanovich D."/>
            <person name="Kisner P."/>
            <person name="Lance K."/>
            <person name="Lara M."/>
            <person name="Lee W."/>
            <person name="Lennon N."/>
            <person name="Letendre F."/>
            <person name="LeVine R."/>
            <person name="Lipovsky A."/>
            <person name="Liu X."/>
            <person name="Liu J."/>
            <person name="Liu S."/>
            <person name="Lokyitsang T."/>
            <person name="Lokyitsang Y."/>
            <person name="Lubonja R."/>
            <person name="Lui A."/>
            <person name="MacDonald P."/>
            <person name="Magnisalis V."/>
            <person name="Maru K."/>
            <person name="Matthews C."/>
            <person name="McCusker W."/>
            <person name="McDonough S."/>
            <person name="Mehta T."/>
            <person name="Meldrim J."/>
            <person name="Meneus L."/>
            <person name="Mihai O."/>
            <person name="Mihalev A."/>
            <person name="Mihova T."/>
            <person name="Mittelman R."/>
            <person name="Mlenga V."/>
            <person name="Montmayeur A."/>
            <person name="Mulrain L."/>
            <person name="Navidi A."/>
            <person name="Naylor J."/>
            <person name="Negash T."/>
            <person name="Nguyen T."/>
            <person name="Nguyen N."/>
            <person name="Nicol R."/>
            <person name="Norbu C."/>
            <person name="Norbu N."/>
            <person name="Novod N."/>
            <person name="O'Neill B."/>
            <person name="Osman S."/>
            <person name="Markiewicz E."/>
            <person name="Oyono O.L."/>
            <person name="Patti C."/>
            <person name="Phunkhang P."/>
            <person name="Pierre F."/>
            <person name="Priest M."/>
            <person name="Raghuraman S."/>
            <person name="Rege F."/>
            <person name="Reyes R."/>
            <person name="Rise C."/>
            <person name="Rogov P."/>
            <person name="Ross K."/>
            <person name="Ryan E."/>
            <person name="Settipalli S."/>
            <person name="Shea T."/>
            <person name="Sherpa N."/>
            <person name="Shi L."/>
            <person name="Shih D."/>
            <person name="Sparrow T."/>
            <person name="Spaulding J."/>
            <person name="Stalker J."/>
            <person name="Stange-Thomann N."/>
            <person name="Stavropoulos S."/>
            <person name="Stone C."/>
            <person name="Strader C."/>
            <person name="Tesfaye S."/>
            <person name="Thomson T."/>
            <person name="Thoulutsang Y."/>
            <person name="Thoulutsang D."/>
            <person name="Topham K."/>
            <person name="Topping I."/>
            <person name="Tsamla T."/>
            <person name="Vassiliev H."/>
            <person name="Vo A."/>
            <person name="Wangchuk T."/>
            <person name="Wangdi T."/>
            <person name="Weiand M."/>
            <person name="Wilkinson J."/>
            <person name="Wilson A."/>
            <person name="Yadav S."/>
            <person name="Young G."/>
            <person name="Yu Q."/>
            <person name="Zembek L."/>
            <person name="Zhong D."/>
            <person name="Zimmer A."/>
            <person name="Zwirko Z."/>
            <person name="Jaffe D.B."/>
            <person name="Alvarez P."/>
            <person name="Brockman W."/>
            <person name="Butler J."/>
            <person name="Chin C."/>
            <person name="Gnerre S."/>
            <person name="Grabherr M."/>
            <person name="Kleber M."/>
            <person name="Mauceli E."/>
            <person name="MacCallum I."/>
        </authorList>
    </citation>
    <scope>NUCLEOTIDE SEQUENCE [LARGE SCALE GENOMIC DNA]</scope>
    <source>
        <strain evidence="2">Tucson 15081-1352.22</strain>
    </source>
</reference>
<organism evidence="1 2">
    <name type="scientific">Drosophila mojavensis</name>
    <name type="common">Fruit fly</name>
    <dbReference type="NCBI Taxonomy" id="7230"/>
    <lineage>
        <taxon>Eukaryota</taxon>
        <taxon>Metazoa</taxon>
        <taxon>Ecdysozoa</taxon>
        <taxon>Arthropoda</taxon>
        <taxon>Hexapoda</taxon>
        <taxon>Insecta</taxon>
        <taxon>Pterygota</taxon>
        <taxon>Neoptera</taxon>
        <taxon>Endopterygota</taxon>
        <taxon>Diptera</taxon>
        <taxon>Brachycera</taxon>
        <taxon>Muscomorpha</taxon>
        <taxon>Ephydroidea</taxon>
        <taxon>Drosophilidae</taxon>
        <taxon>Drosophila</taxon>
    </lineage>
</organism>
<dbReference type="KEGG" id="dmo:Dmoj_GI12549"/>
<dbReference type="Proteomes" id="UP000009192">
    <property type="component" value="Unassembled WGS sequence"/>
</dbReference>
<evidence type="ECO:0000313" key="2">
    <source>
        <dbReference type="Proteomes" id="UP000009192"/>
    </source>
</evidence>
<keyword evidence="2" id="KW-1185">Reference proteome</keyword>
<proteinExistence type="predicted"/>
<dbReference type="InParanoid" id="B4KXT5"/>
<name>B4KXT5_DROMO</name>
<dbReference type="HOGENOM" id="CLU_1645492_0_0_1"/>
<dbReference type="EMBL" id="CH933809">
    <property type="protein sequence ID" value="EDW17607.2"/>
    <property type="molecule type" value="Genomic_DNA"/>
</dbReference>